<dbReference type="Proteomes" id="UP000038045">
    <property type="component" value="Unplaced"/>
</dbReference>
<dbReference type="Gene3D" id="3.40.390.10">
    <property type="entry name" value="Collagenase (Catalytic Domain)"/>
    <property type="match status" value="1"/>
</dbReference>
<accession>A0A0N5A7G7</accession>
<name>A0A0N5A7G7_PARTI</name>
<feature type="signal peptide" evidence="1">
    <location>
        <begin position="1"/>
        <end position="19"/>
    </location>
</feature>
<dbReference type="AlphaFoldDB" id="A0A0N5A7G7"/>
<keyword evidence="1" id="KW-0732">Signal</keyword>
<evidence type="ECO:0000256" key="1">
    <source>
        <dbReference type="SAM" id="SignalP"/>
    </source>
</evidence>
<protein>
    <submittedName>
        <fullName evidence="3">DM13 domain-containing protein</fullName>
    </submittedName>
</protein>
<evidence type="ECO:0000313" key="3">
    <source>
        <dbReference type="WBParaSite" id="PTRK_0001794700.1"/>
    </source>
</evidence>
<feature type="chain" id="PRO_5005892791" evidence="1">
    <location>
        <begin position="20"/>
        <end position="144"/>
    </location>
</feature>
<dbReference type="InterPro" id="IPR024079">
    <property type="entry name" value="MetalloPept_cat_dom_sf"/>
</dbReference>
<keyword evidence="2" id="KW-1185">Reference proteome</keyword>
<dbReference type="GO" id="GO:0008237">
    <property type="term" value="F:metallopeptidase activity"/>
    <property type="evidence" value="ECO:0007669"/>
    <property type="project" value="InterPro"/>
</dbReference>
<evidence type="ECO:0000313" key="2">
    <source>
        <dbReference type="Proteomes" id="UP000038045"/>
    </source>
</evidence>
<dbReference type="WBParaSite" id="PTRK_0001794700.1">
    <property type="protein sequence ID" value="PTRK_0001794700.1"/>
    <property type="gene ID" value="PTRK_0001794700"/>
</dbReference>
<reference evidence="3" key="1">
    <citation type="submission" date="2017-02" db="UniProtKB">
        <authorList>
            <consortium name="WormBaseParasite"/>
        </authorList>
    </citation>
    <scope>IDENTIFICATION</scope>
</reference>
<proteinExistence type="predicted"/>
<sequence length="144" mass="16840">MFKLLLFLIFHFASIFTKANEFEKFTEDDLTPESNKYVGNHTLGVFIPGNNTFKTAKAIYIKNNHTLSVFISGNNTFKTVKAIYKHYPDWNFSIKYYISKDLSYSKARINIKNVIRAYEELTCVTFKEASEPIVNEYDIIFVYD</sequence>
<organism evidence="2 3">
    <name type="scientific">Parastrongyloides trichosuri</name>
    <name type="common">Possum-specific nematode worm</name>
    <dbReference type="NCBI Taxonomy" id="131310"/>
    <lineage>
        <taxon>Eukaryota</taxon>
        <taxon>Metazoa</taxon>
        <taxon>Ecdysozoa</taxon>
        <taxon>Nematoda</taxon>
        <taxon>Chromadorea</taxon>
        <taxon>Rhabditida</taxon>
        <taxon>Tylenchina</taxon>
        <taxon>Panagrolaimomorpha</taxon>
        <taxon>Strongyloidoidea</taxon>
        <taxon>Strongyloididae</taxon>
        <taxon>Parastrongyloides</taxon>
    </lineage>
</organism>